<evidence type="ECO:0000256" key="1">
    <source>
        <dbReference type="ARBA" id="ARBA00001231"/>
    </source>
</evidence>
<evidence type="ECO:0000259" key="9">
    <source>
        <dbReference type="Pfam" id="PF00933"/>
    </source>
</evidence>
<dbReference type="InterPro" id="IPR001466">
    <property type="entry name" value="Beta-lactam-related"/>
</dbReference>
<proteinExistence type="inferred from homology"/>
<evidence type="ECO:0000313" key="10">
    <source>
        <dbReference type="EMBL" id="MCU7550731.1"/>
    </source>
</evidence>
<dbReference type="GO" id="GO:0005975">
    <property type="term" value="P:carbohydrate metabolic process"/>
    <property type="evidence" value="ECO:0007669"/>
    <property type="project" value="InterPro"/>
</dbReference>
<dbReference type="InterPro" id="IPR036962">
    <property type="entry name" value="Glyco_hydro_3_N_sf"/>
</dbReference>
<dbReference type="Gene3D" id="3.40.50.1700">
    <property type="entry name" value="Glycoside hydrolase family 3 C-terminal domain"/>
    <property type="match status" value="1"/>
</dbReference>
<dbReference type="Gene3D" id="3.40.710.10">
    <property type="entry name" value="DD-peptidase/beta-lactamase superfamily"/>
    <property type="match status" value="1"/>
</dbReference>
<reference evidence="10" key="1">
    <citation type="submission" date="2022-09" db="EMBL/GenBank/DDBJ databases">
        <authorList>
            <person name="Yuan C."/>
            <person name="Ke Z."/>
        </authorList>
    </citation>
    <scope>NUCLEOTIDE SEQUENCE</scope>
    <source>
        <strain evidence="10">LB-8</strain>
    </source>
</reference>
<evidence type="ECO:0000256" key="7">
    <source>
        <dbReference type="SAM" id="SignalP"/>
    </source>
</evidence>
<accession>A0A9X3B968</accession>
<evidence type="ECO:0000256" key="3">
    <source>
        <dbReference type="ARBA" id="ARBA00012663"/>
    </source>
</evidence>
<dbReference type="InterPro" id="IPR012338">
    <property type="entry name" value="Beta-lactam/transpept-like"/>
</dbReference>
<keyword evidence="5" id="KW-0326">Glycosidase</keyword>
<protein>
    <recommendedName>
        <fullName evidence="3">beta-N-acetylhexosaminidase</fullName>
        <ecNumber evidence="3">3.2.1.52</ecNumber>
    </recommendedName>
</protein>
<keyword evidence="11" id="KW-1185">Reference proteome</keyword>
<evidence type="ECO:0000256" key="2">
    <source>
        <dbReference type="ARBA" id="ARBA00005336"/>
    </source>
</evidence>
<dbReference type="Proteomes" id="UP001155483">
    <property type="component" value="Unassembled WGS sequence"/>
</dbReference>
<evidence type="ECO:0000256" key="4">
    <source>
        <dbReference type="ARBA" id="ARBA00022801"/>
    </source>
</evidence>
<sequence length="971" mass="107891">MKKSLLAILFSSIGLASIAQYKSTLSASEWVDSVFNSLSKDEKIAQLIVIRAHSNLGPDHVEQVTNLITKYNVGALCFFQGGPVRQANLTNQYQAIAKTPLMITIDGEYGLGMRLDSVARFPYQATLGALTDTAIIYQMGRAVGRQMKRIGVHVNYAPTVDVNNNPANPVIGFRSFGEDKNKVARFGVAYMRGMQDEGIMACAKHFPGHGDTEVDSHLDLPVINKSMAQLDSLELYPFKELIKAGVGSVMNAHLFIPAIDKSPNRPTSLSKKSVTDLLRKKLNFTGLSVTDALEMKGVTKFFPAGDAAVQALRAGNDMLCLPDNVEFAMAAIKKAIAKKRLSWKDIDKKVKKVLYAKYNLGLYQKQWIDTTNLVRDVNAEINGIRSLVARNTVTVMRDSQNLLPLTKGRKLAYIGFGLTAPNEFSRRMQQEHNADIYLVSYKEGDDRADYILQQVKEKNYDEIIAGVHNYNLRPANNFGLSASALQLWNNLPQAKTATLLFGNVYAAGNFCQAPTLAAFHQDDSITHEAAADFMSNELSAKGKLPVSVCDLPFGKGLTMINYYPGPTSTAWIKIDSLVSNAILQGAFPGAVVLVAKDGEIKYHKAFGNYEYDVSRSVNLETIFDLASVTKISATTIAVMKLYEQGKLDLKKTIGDYLPWTVGTNKARLHIDDILLHQAGLTPFIPFYRETIDSAGHPLMGSIYSSVPKEGYTIPVAQNLYLRNDWQDTLFKRILASPLSAPNRYVYSDNDFIFLGKIVEAISGVPLDEYVSQNFYQPMGMSSTGFKPLYKFNGNQIIPTEVERNFREQLIHGYVHDEGASLFGGVAGHAGLFSNAYDLLKLCQMLLNGGEFNGTRYLKPETIRMFTSYQSKHSRRGYGFDKPEKDNATRSNPYPSASASPETFGHTGFTGTCVWIDPKYKLVYIFLSNRVYPTRENNKLSKMDVRTNIQEAIYEAIRKEDKQQNIILAQGK</sequence>
<dbReference type="SUPFAM" id="SSF56601">
    <property type="entry name" value="beta-lactamase/transpeptidase-like"/>
    <property type="match status" value="1"/>
</dbReference>
<dbReference type="InterPro" id="IPR036881">
    <property type="entry name" value="Glyco_hydro_3_C_sf"/>
</dbReference>
<dbReference type="PANTHER" id="PTHR30480">
    <property type="entry name" value="BETA-HEXOSAMINIDASE-RELATED"/>
    <property type="match status" value="1"/>
</dbReference>
<dbReference type="GO" id="GO:0004563">
    <property type="term" value="F:beta-N-acetylhexosaminidase activity"/>
    <property type="evidence" value="ECO:0007669"/>
    <property type="project" value="UniProtKB-EC"/>
</dbReference>
<name>A0A9X3B968_9BACT</name>
<dbReference type="InterPro" id="IPR050226">
    <property type="entry name" value="NagZ_Beta-hexosaminidase"/>
</dbReference>
<dbReference type="SUPFAM" id="SSF51445">
    <property type="entry name" value="(Trans)glycosidases"/>
    <property type="match status" value="1"/>
</dbReference>
<keyword evidence="4 10" id="KW-0378">Hydrolase</keyword>
<dbReference type="Gene3D" id="3.20.20.300">
    <property type="entry name" value="Glycoside hydrolase, family 3, N-terminal domain"/>
    <property type="match status" value="1"/>
</dbReference>
<dbReference type="InterPro" id="IPR017853">
    <property type="entry name" value="GH"/>
</dbReference>
<comment type="similarity">
    <text evidence="2">Belongs to the glycosyl hydrolase 3 family.</text>
</comment>
<dbReference type="PANTHER" id="PTHR30480:SF13">
    <property type="entry name" value="BETA-HEXOSAMINIDASE"/>
    <property type="match status" value="1"/>
</dbReference>
<evidence type="ECO:0000313" key="11">
    <source>
        <dbReference type="Proteomes" id="UP001155483"/>
    </source>
</evidence>
<dbReference type="EMBL" id="JAOTIF010000014">
    <property type="protein sequence ID" value="MCU7550731.1"/>
    <property type="molecule type" value="Genomic_DNA"/>
</dbReference>
<dbReference type="RefSeq" id="WP_279298169.1">
    <property type="nucleotide sequence ID" value="NZ_JAOTIF010000014.1"/>
</dbReference>
<feature type="domain" description="Glycoside hydrolase family 3 N-terminal" evidence="9">
    <location>
        <begin position="41"/>
        <end position="354"/>
    </location>
</feature>
<feature type="signal peptide" evidence="7">
    <location>
        <begin position="1"/>
        <end position="21"/>
    </location>
</feature>
<comment type="catalytic activity">
    <reaction evidence="1">
        <text>Hydrolysis of terminal non-reducing N-acetyl-D-hexosamine residues in N-acetyl-beta-D-hexosaminides.</text>
        <dbReference type="EC" id="3.2.1.52"/>
    </reaction>
</comment>
<dbReference type="Pfam" id="PF00933">
    <property type="entry name" value="Glyco_hydro_3"/>
    <property type="match status" value="1"/>
</dbReference>
<dbReference type="GO" id="GO:0009254">
    <property type="term" value="P:peptidoglycan turnover"/>
    <property type="evidence" value="ECO:0007669"/>
    <property type="project" value="TreeGrafter"/>
</dbReference>
<dbReference type="EC" id="3.2.1.52" evidence="3"/>
<feature type="compositionally biased region" description="Basic and acidic residues" evidence="6">
    <location>
        <begin position="877"/>
        <end position="887"/>
    </location>
</feature>
<organism evidence="10 11">
    <name type="scientific">Paraflavisolibacter caeni</name>
    <dbReference type="NCBI Taxonomy" id="2982496"/>
    <lineage>
        <taxon>Bacteria</taxon>
        <taxon>Pseudomonadati</taxon>
        <taxon>Bacteroidota</taxon>
        <taxon>Chitinophagia</taxon>
        <taxon>Chitinophagales</taxon>
        <taxon>Chitinophagaceae</taxon>
        <taxon>Paraflavisolibacter</taxon>
    </lineage>
</organism>
<feature type="compositionally biased region" description="Polar residues" evidence="6">
    <location>
        <begin position="888"/>
        <end position="900"/>
    </location>
</feature>
<dbReference type="InterPro" id="IPR001764">
    <property type="entry name" value="Glyco_hydro_3_N"/>
</dbReference>
<evidence type="ECO:0000256" key="6">
    <source>
        <dbReference type="SAM" id="MobiDB-lite"/>
    </source>
</evidence>
<dbReference type="AlphaFoldDB" id="A0A9X3B968"/>
<feature type="region of interest" description="Disordered" evidence="6">
    <location>
        <begin position="873"/>
        <end position="900"/>
    </location>
</feature>
<evidence type="ECO:0000256" key="5">
    <source>
        <dbReference type="ARBA" id="ARBA00023295"/>
    </source>
</evidence>
<reference evidence="10" key="2">
    <citation type="submission" date="2023-04" db="EMBL/GenBank/DDBJ databases">
        <title>Paracnuella aquatica gen. nov., sp. nov., a member of the family Chitinophagaceae isolated from a hot spring.</title>
        <authorList>
            <person name="Wang C."/>
        </authorList>
    </citation>
    <scope>NUCLEOTIDE SEQUENCE</scope>
    <source>
        <strain evidence="10">LB-8</strain>
    </source>
</reference>
<feature type="chain" id="PRO_5040889656" description="beta-N-acetylhexosaminidase" evidence="7">
    <location>
        <begin position="22"/>
        <end position="971"/>
    </location>
</feature>
<keyword evidence="7" id="KW-0732">Signal</keyword>
<evidence type="ECO:0000259" key="8">
    <source>
        <dbReference type="Pfam" id="PF00144"/>
    </source>
</evidence>
<comment type="caution">
    <text evidence="10">The sequence shown here is derived from an EMBL/GenBank/DDBJ whole genome shotgun (WGS) entry which is preliminary data.</text>
</comment>
<feature type="domain" description="Beta-lactamase-related" evidence="8">
    <location>
        <begin position="576"/>
        <end position="937"/>
    </location>
</feature>
<gene>
    <name evidence="10" type="ORF">OCK74_16555</name>
</gene>
<dbReference type="Pfam" id="PF00144">
    <property type="entry name" value="Beta-lactamase"/>
    <property type="match status" value="1"/>
</dbReference>